<evidence type="ECO:0000256" key="4">
    <source>
        <dbReference type="ARBA" id="ARBA00022748"/>
    </source>
</evidence>
<keyword evidence="5 7" id="KW-1133">Transmembrane helix</keyword>
<dbReference type="eggNOG" id="COG4232">
    <property type="taxonomic scope" value="Bacteria"/>
</dbReference>
<dbReference type="EMBL" id="CP000927">
    <property type="protein sequence ID" value="ABZ73811.1"/>
    <property type="molecule type" value="Genomic_DNA"/>
</dbReference>
<dbReference type="Pfam" id="PF11412">
    <property type="entry name" value="DsbD_N"/>
    <property type="match status" value="1"/>
</dbReference>
<dbReference type="KEGG" id="cak:Caul_4691"/>
<dbReference type="STRING" id="366602.Caul_4691"/>
<evidence type="ECO:0000256" key="6">
    <source>
        <dbReference type="ARBA" id="ARBA00023136"/>
    </source>
</evidence>
<organism evidence="9">
    <name type="scientific">Caulobacter sp. (strain K31)</name>
    <dbReference type="NCBI Taxonomy" id="366602"/>
    <lineage>
        <taxon>Bacteria</taxon>
        <taxon>Pseudomonadati</taxon>
        <taxon>Pseudomonadota</taxon>
        <taxon>Alphaproteobacteria</taxon>
        <taxon>Caulobacterales</taxon>
        <taxon>Caulobacteraceae</taxon>
        <taxon>Caulobacter</taxon>
    </lineage>
</organism>
<evidence type="ECO:0000256" key="2">
    <source>
        <dbReference type="ARBA" id="ARBA00022475"/>
    </source>
</evidence>
<feature type="transmembrane region" description="Helical" evidence="7">
    <location>
        <begin position="449"/>
        <end position="475"/>
    </location>
</feature>
<dbReference type="Gene3D" id="3.40.30.10">
    <property type="entry name" value="Glutaredoxin"/>
    <property type="match status" value="1"/>
</dbReference>
<comment type="subcellular location">
    <subcellularLocation>
        <location evidence="1">Cell membrane</location>
        <topology evidence="1">Multi-pass membrane protein</topology>
    </subcellularLocation>
</comment>
<protein>
    <submittedName>
        <fullName evidence="9">Cytochrome c biogenesis protein transmembrane region</fullName>
    </submittedName>
</protein>
<evidence type="ECO:0000259" key="8">
    <source>
        <dbReference type="PROSITE" id="PS51352"/>
    </source>
</evidence>
<dbReference type="InterPro" id="IPR035671">
    <property type="entry name" value="DsbD_gamma"/>
</dbReference>
<evidence type="ECO:0000256" key="7">
    <source>
        <dbReference type="SAM" id="Phobius"/>
    </source>
</evidence>
<dbReference type="AlphaFoldDB" id="B0T2Y9"/>
<dbReference type="InterPro" id="IPR028250">
    <property type="entry name" value="DsbDN"/>
</dbReference>
<keyword evidence="4" id="KW-0201">Cytochrome c-type biogenesis</keyword>
<dbReference type="CDD" id="cd02953">
    <property type="entry name" value="DsbDgamma"/>
    <property type="match status" value="1"/>
</dbReference>
<evidence type="ECO:0000256" key="1">
    <source>
        <dbReference type="ARBA" id="ARBA00004651"/>
    </source>
</evidence>
<dbReference type="SUPFAM" id="SSF52833">
    <property type="entry name" value="Thioredoxin-like"/>
    <property type="match status" value="1"/>
</dbReference>
<feature type="transmembrane region" description="Helical" evidence="7">
    <location>
        <begin position="321"/>
        <end position="347"/>
    </location>
</feature>
<feature type="transmembrane region" description="Helical" evidence="7">
    <location>
        <begin position="481"/>
        <end position="507"/>
    </location>
</feature>
<feature type="transmembrane region" description="Helical" evidence="7">
    <location>
        <begin position="407"/>
        <end position="428"/>
    </location>
</feature>
<evidence type="ECO:0000256" key="5">
    <source>
        <dbReference type="ARBA" id="ARBA00022989"/>
    </source>
</evidence>
<feature type="domain" description="Thioredoxin" evidence="8">
    <location>
        <begin position="602"/>
        <end position="737"/>
    </location>
</feature>
<dbReference type="eggNOG" id="COG4233">
    <property type="taxonomic scope" value="Bacteria"/>
</dbReference>
<keyword evidence="3 7" id="KW-0812">Transmembrane</keyword>
<dbReference type="PROSITE" id="PS51352">
    <property type="entry name" value="THIOREDOXIN_2"/>
    <property type="match status" value="1"/>
</dbReference>
<dbReference type="PANTHER" id="PTHR32234">
    <property type="entry name" value="THIOL:DISULFIDE INTERCHANGE PROTEIN DSBD"/>
    <property type="match status" value="1"/>
</dbReference>
<dbReference type="PANTHER" id="PTHR32234:SF3">
    <property type="entry name" value="SUPPRESSION OF COPPER SENSITIVITY PROTEIN"/>
    <property type="match status" value="1"/>
</dbReference>
<dbReference type="InterPro" id="IPR003834">
    <property type="entry name" value="Cyt_c_assmbl_TM_dom"/>
</dbReference>
<evidence type="ECO:0000256" key="3">
    <source>
        <dbReference type="ARBA" id="ARBA00022692"/>
    </source>
</evidence>
<sequence precursor="true">MSSTRIRRVRNPFMSLRKLLSALPALVVALLLGAPAFTGMAWAEPVHTGHIDVELISQEAGAAPGSTVFVALRQKIQPGWHTYWRNPGDAGDATRIAWTLPPGWAAGDIVWPTPEKSRVGPLLDFAYTGEVLLPVPISVPANAQVGSVVTLKAAAAFLVCEQVCVPEDAVVTLTLPVVAGMPQADPKWGAKVADTLAKAPKPAGLKAVFNLQGSVLKLAVTGAPLKGADVAGAFFYPYSGKVIEHPPEQAIERGPEGLTLSLTPGYDFTQAEAKPTELAGVLALNGAAYEITATPGAIPAGAGGLGAPAAAKTLSQPVASLGLPLAVVFAFIGGLILNLMPCVFPILSMKAASLTAHAHDAGKTRVQGLAFLAGVVVTFLVLAGLLIAVRAGGAAVGWGFQLQSPAVVAALALLMLLVALNMSGVFEVGASVQGVASGAGGGGGLGGSFLTGALAVVVAAPCTAPFMAGALGYALTQPPLASLLVFLGLALGFAAPFVLLAFIPGLLARLPRPGPWMDVLKKGLAFPMYATAAWLAWVYGQQTGSIPLGALLAASVLVAFAAWLYGLGQARSIMGKSVGVPFVLAGLAGLAAIALVVVGVRAVPATSAPSVMASAEAPAGPGLAAEPWSPERVKALQAEGKVVMVDFTADWCVTCKVNEGTALKGQRLVDAFQASDAVLLRADWTKRDATIAAALSEHGRAGVPLYLVYPKGGGEPVILPQLLTEGLVIEAIEKAAKG</sequence>
<accession>B0T2Y9</accession>
<evidence type="ECO:0000313" key="9">
    <source>
        <dbReference type="EMBL" id="ABZ73811.1"/>
    </source>
</evidence>
<dbReference type="InterPro" id="IPR036249">
    <property type="entry name" value="Thioredoxin-like_sf"/>
</dbReference>
<feature type="transmembrane region" description="Helical" evidence="7">
    <location>
        <begin position="578"/>
        <end position="600"/>
    </location>
</feature>
<feature type="transmembrane region" description="Helical" evidence="7">
    <location>
        <begin position="368"/>
        <end position="387"/>
    </location>
</feature>
<feature type="transmembrane region" description="Helical" evidence="7">
    <location>
        <begin position="546"/>
        <end position="566"/>
    </location>
</feature>
<name>B0T2Y9_CAUSK</name>
<gene>
    <name evidence="9" type="ordered locus">Caul_4691</name>
</gene>
<dbReference type="Pfam" id="PF02683">
    <property type="entry name" value="DsbD_TM"/>
    <property type="match status" value="1"/>
</dbReference>
<dbReference type="GO" id="GO:0005886">
    <property type="term" value="C:plasma membrane"/>
    <property type="evidence" value="ECO:0007669"/>
    <property type="project" value="UniProtKB-SubCell"/>
</dbReference>
<dbReference type="TCDB" id="5.A.1.5.2">
    <property type="family name" value="the disulfide bond oxidoreductase d (dsbd) family"/>
</dbReference>
<dbReference type="InterPro" id="IPR013766">
    <property type="entry name" value="Thioredoxin_domain"/>
</dbReference>
<dbReference type="Pfam" id="PF13899">
    <property type="entry name" value="Thioredoxin_7"/>
    <property type="match status" value="1"/>
</dbReference>
<dbReference type="GO" id="GO:0015035">
    <property type="term" value="F:protein-disulfide reductase activity"/>
    <property type="evidence" value="ECO:0007669"/>
    <property type="project" value="TreeGrafter"/>
</dbReference>
<keyword evidence="2" id="KW-1003">Cell membrane</keyword>
<keyword evidence="6 7" id="KW-0472">Membrane</keyword>
<dbReference type="GO" id="GO:0045454">
    <property type="term" value="P:cell redox homeostasis"/>
    <property type="evidence" value="ECO:0007669"/>
    <property type="project" value="TreeGrafter"/>
</dbReference>
<dbReference type="GO" id="GO:0017004">
    <property type="term" value="P:cytochrome complex assembly"/>
    <property type="evidence" value="ECO:0007669"/>
    <property type="project" value="UniProtKB-KW"/>
</dbReference>
<dbReference type="HOGENOM" id="CLU_014657_1_0_5"/>
<feature type="transmembrane region" description="Helical" evidence="7">
    <location>
        <begin position="519"/>
        <end position="540"/>
    </location>
</feature>
<reference evidence="9" key="1">
    <citation type="submission" date="2008-01" db="EMBL/GenBank/DDBJ databases">
        <title>Complete sequence of chromosome of Caulobacter sp. K31.</title>
        <authorList>
            <consortium name="US DOE Joint Genome Institute"/>
            <person name="Copeland A."/>
            <person name="Lucas S."/>
            <person name="Lapidus A."/>
            <person name="Barry K."/>
            <person name="Glavina del Rio T."/>
            <person name="Dalin E."/>
            <person name="Tice H."/>
            <person name="Pitluck S."/>
            <person name="Bruce D."/>
            <person name="Goodwin L."/>
            <person name="Thompson L.S."/>
            <person name="Brettin T."/>
            <person name="Detter J.C."/>
            <person name="Han C."/>
            <person name="Schmutz J."/>
            <person name="Larimer F."/>
            <person name="Land M."/>
            <person name="Hauser L."/>
            <person name="Kyrpides N."/>
            <person name="Kim E."/>
            <person name="Stephens C."/>
            <person name="Richardson P."/>
        </authorList>
    </citation>
    <scope>NUCLEOTIDE SEQUENCE [LARGE SCALE GENOMIC DNA]</scope>
    <source>
        <strain evidence="9">K31</strain>
    </source>
</reference>
<proteinExistence type="predicted"/>